<comment type="catalytic activity">
    <reaction evidence="1">
        <text>Release of an N-terminal tripeptide from a polypeptide.</text>
        <dbReference type="EC" id="3.4.14.10"/>
    </reaction>
</comment>
<dbReference type="GO" id="GO:0006508">
    <property type="term" value="P:proteolysis"/>
    <property type="evidence" value="ECO:0007669"/>
    <property type="project" value="UniProtKB-KW"/>
</dbReference>
<dbReference type="Pfam" id="PF00082">
    <property type="entry name" value="Peptidase_S8"/>
    <property type="match status" value="1"/>
</dbReference>
<feature type="domain" description="Peptidase S53" evidence="18">
    <location>
        <begin position="220"/>
        <end position="614"/>
    </location>
</feature>
<evidence type="ECO:0000256" key="1">
    <source>
        <dbReference type="ARBA" id="ARBA00001910"/>
    </source>
</evidence>
<feature type="binding site" evidence="15">
    <location>
        <position position="569"/>
    </location>
    <ligand>
        <name>Ca(2+)</name>
        <dbReference type="ChEBI" id="CHEBI:29108"/>
    </ligand>
</feature>
<evidence type="ECO:0000256" key="17">
    <source>
        <dbReference type="SAM" id="SignalP"/>
    </source>
</evidence>
<feature type="region of interest" description="Disordered" evidence="16">
    <location>
        <begin position="66"/>
        <end position="90"/>
    </location>
</feature>
<proteinExistence type="predicted"/>
<comment type="caution">
    <text evidence="19">The sequence shown here is derived from an EMBL/GenBank/DDBJ whole genome shotgun (WGS) entry which is preliminary data.</text>
</comment>
<keyword evidence="10 15" id="KW-0720">Serine protease</keyword>
<feature type="active site" description="Charge relay system" evidence="15">
    <location>
        <position position="305"/>
    </location>
</feature>
<evidence type="ECO:0000256" key="10">
    <source>
        <dbReference type="ARBA" id="ARBA00022825"/>
    </source>
</evidence>
<comment type="subcellular location">
    <subcellularLocation>
        <location evidence="3">Secreted</location>
        <location evidence="3">Extracellular space</location>
    </subcellularLocation>
</comment>
<organism evidence="19 20">
    <name type="scientific">Bombardia bombarda</name>
    <dbReference type="NCBI Taxonomy" id="252184"/>
    <lineage>
        <taxon>Eukaryota</taxon>
        <taxon>Fungi</taxon>
        <taxon>Dikarya</taxon>
        <taxon>Ascomycota</taxon>
        <taxon>Pezizomycotina</taxon>
        <taxon>Sordariomycetes</taxon>
        <taxon>Sordariomycetidae</taxon>
        <taxon>Sordariales</taxon>
        <taxon>Lasiosphaeriaceae</taxon>
        <taxon>Bombardia</taxon>
    </lineage>
</organism>
<evidence type="ECO:0000256" key="4">
    <source>
        <dbReference type="ARBA" id="ARBA00012462"/>
    </source>
</evidence>
<feature type="binding site" evidence="15">
    <location>
        <position position="568"/>
    </location>
    <ligand>
        <name>Ca(2+)</name>
        <dbReference type="ChEBI" id="CHEBI:29108"/>
    </ligand>
</feature>
<dbReference type="InterPro" id="IPR050819">
    <property type="entry name" value="Tripeptidyl-peptidase_I"/>
</dbReference>
<evidence type="ECO:0000256" key="14">
    <source>
        <dbReference type="ARBA" id="ARBA00023180"/>
    </source>
</evidence>
<name>A0AA39WV04_9PEZI</name>
<dbReference type="Gene3D" id="3.40.50.200">
    <property type="entry name" value="Peptidase S8/S53 domain"/>
    <property type="match status" value="1"/>
</dbReference>
<evidence type="ECO:0000313" key="19">
    <source>
        <dbReference type="EMBL" id="KAK0621825.1"/>
    </source>
</evidence>
<dbReference type="AlphaFoldDB" id="A0AA39WV04"/>
<dbReference type="PROSITE" id="PS51695">
    <property type="entry name" value="SEDOLISIN"/>
    <property type="match status" value="1"/>
</dbReference>
<evidence type="ECO:0000313" key="20">
    <source>
        <dbReference type="Proteomes" id="UP001174934"/>
    </source>
</evidence>
<dbReference type="GO" id="GO:0046872">
    <property type="term" value="F:metal ion binding"/>
    <property type="evidence" value="ECO:0007669"/>
    <property type="project" value="UniProtKB-UniRule"/>
</dbReference>
<evidence type="ECO:0000256" key="2">
    <source>
        <dbReference type="ARBA" id="ARBA00002451"/>
    </source>
</evidence>
<evidence type="ECO:0000256" key="3">
    <source>
        <dbReference type="ARBA" id="ARBA00004239"/>
    </source>
</evidence>
<dbReference type="SMART" id="SM00944">
    <property type="entry name" value="Pro-kuma_activ"/>
    <property type="match status" value="1"/>
</dbReference>
<protein>
    <recommendedName>
        <fullName evidence="4">tripeptidyl-peptidase II</fullName>
        <ecNumber evidence="4">3.4.14.10</ecNumber>
    </recommendedName>
</protein>
<dbReference type="PANTHER" id="PTHR14218:SF15">
    <property type="entry name" value="TRIPEPTIDYL-PEPTIDASE 1"/>
    <property type="match status" value="1"/>
</dbReference>
<evidence type="ECO:0000256" key="16">
    <source>
        <dbReference type="SAM" id="MobiDB-lite"/>
    </source>
</evidence>
<dbReference type="Pfam" id="PF09286">
    <property type="entry name" value="Pro-kuma_activ"/>
    <property type="match status" value="1"/>
</dbReference>
<evidence type="ECO:0000256" key="8">
    <source>
        <dbReference type="ARBA" id="ARBA00022729"/>
    </source>
</evidence>
<dbReference type="PANTHER" id="PTHR14218">
    <property type="entry name" value="PROTEASE S8 TRIPEPTIDYL PEPTIDASE I CLN2"/>
    <property type="match status" value="1"/>
</dbReference>
<evidence type="ECO:0000256" key="12">
    <source>
        <dbReference type="ARBA" id="ARBA00023026"/>
    </source>
</evidence>
<feature type="binding site" evidence="15">
    <location>
        <position position="595"/>
    </location>
    <ligand>
        <name>Ca(2+)</name>
        <dbReference type="ChEBI" id="CHEBI:29108"/>
    </ligand>
</feature>
<keyword evidence="7 15" id="KW-0479">Metal-binding</keyword>
<keyword evidence="13" id="KW-0865">Zymogen</keyword>
<dbReference type="GO" id="GO:0005576">
    <property type="term" value="C:extracellular region"/>
    <property type="evidence" value="ECO:0007669"/>
    <property type="project" value="UniProtKB-SubCell"/>
</dbReference>
<feature type="binding site" evidence="15">
    <location>
        <position position="593"/>
    </location>
    <ligand>
        <name>Ca(2+)</name>
        <dbReference type="ChEBI" id="CHEBI:29108"/>
    </ligand>
</feature>
<dbReference type="SUPFAM" id="SSF52743">
    <property type="entry name" value="Subtilisin-like"/>
    <property type="match status" value="1"/>
</dbReference>
<evidence type="ECO:0000256" key="7">
    <source>
        <dbReference type="ARBA" id="ARBA00022723"/>
    </source>
</evidence>
<evidence type="ECO:0000256" key="5">
    <source>
        <dbReference type="ARBA" id="ARBA00022525"/>
    </source>
</evidence>
<dbReference type="PROSITE" id="PS00138">
    <property type="entry name" value="SUBTILASE_SER"/>
    <property type="match status" value="1"/>
</dbReference>
<evidence type="ECO:0000256" key="9">
    <source>
        <dbReference type="ARBA" id="ARBA00022801"/>
    </source>
</evidence>
<evidence type="ECO:0000256" key="6">
    <source>
        <dbReference type="ARBA" id="ARBA00022670"/>
    </source>
</evidence>
<feature type="chain" id="PRO_5041307618" description="tripeptidyl-peptidase II" evidence="17">
    <location>
        <begin position="21"/>
        <end position="614"/>
    </location>
</feature>
<dbReference type="SUPFAM" id="SSF54897">
    <property type="entry name" value="Protease propeptides/inhibitors"/>
    <property type="match status" value="1"/>
</dbReference>
<dbReference type="InterPro" id="IPR036852">
    <property type="entry name" value="Peptidase_S8/S53_dom_sf"/>
</dbReference>
<dbReference type="FunFam" id="3.40.50.200:FF:000015">
    <property type="entry name" value="Tripeptidyl peptidase A"/>
    <property type="match status" value="1"/>
</dbReference>
<feature type="active site" description="Charge relay system" evidence="15">
    <location>
        <position position="525"/>
    </location>
</feature>
<gene>
    <name evidence="19" type="ORF">B0T17DRAFT_493934</name>
</gene>
<feature type="signal peptide" evidence="17">
    <location>
        <begin position="1"/>
        <end position="20"/>
    </location>
</feature>
<dbReference type="CDD" id="cd04056">
    <property type="entry name" value="Peptidases_S53"/>
    <property type="match status" value="1"/>
</dbReference>
<dbReference type="InterPro" id="IPR030400">
    <property type="entry name" value="Sedolisin_dom"/>
</dbReference>
<dbReference type="InterPro" id="IPR000209">
    <property type="entry name" value="Peptidase_S8/S53_dom"/>
</dbReference>
<keyword evidence="12" id="KW-0843">Virulence</keyword>
<sequence>MWRLLVVTVLGFLSALPTNAAPTIQLEKPRTTLPHGWTFHHNASASDTLTLYIALKEPKIRDLKDHLHQHQRDSHHHRRSSSSPKPPNHLTRAQVAQYRQPDNNAVKDVSSWLKSNGIRNTRVYGGGSWISFDASVKTLRDVFEAKQPAYYVHASRPKTPVLRALSYTVPKSLRGDIDFVHPLTNFMAPRKREGSSHWHPSPSPYPDDPEYEPDQPCLTGTFPECIKKLYNITYEAPVPSPSRFGLAGFLEQWIQHSDVRSFMSTYTPDILSAGAPYNFTVELLNNGTNPQSDDPSYAGIEASLDVEYAMALGYPTAVTYYMTGGRGVKLDGNGVPLPVEESDNEPYLEFLLALLDKKDEQLPHVLSISYADDEQGVPLAYALKVCDLLAALTARGVSIFAATGDGGAGGTGQTGCISNDGTSKRMFMPTFPASCPYVTAVGAVDKAGPPLTAAAFSTGGFSNYFARPEWQDEIIKPFVDGMVRGNDKRLGMFNQTGRAMPDISAIGSGFQILYGGQMIEVLGTSASTPVVAAMVALVNDKRLREGKPSLGWLSPGLYEREVREVLKDVAYGQSEGCNYADRTGMPGWPAVEGWDGVTGLGVVGDFNDLLRVLG</sequence>
<evidence type="ECO:0000256" key="15">
    <source>
        <dbReference type="PROSITE-ProRule" id="PRU01032"/>
    </source>
</evidence>
<dbReference type="InterPro" id="IPR023828">
    <property type="entry name" value="Peptidase_S8_Ser-AS"/>
</dbReference>
<accession>A0AA39WV04</accession>
<dbReference type="GO" id="GO:0004252">
    <property type="term" value="F:serine-type endopeptidase activity"/>
    <property type="evidence" value="ECO:0007669"/>
    <property type="project" value="UniProtKB-UniRule"/>
</dbReference>
<evidence type="ECO:0000256" key="11">
    <source>
        <dbReference type="ARBA" id="ARBA00022837"/>
    </source>
</evidence>
<comment type="cofactor">
    <cofactor evidence="15">
        <name>Ca(2+)</name>
        <dbReference type="ChEBI" id="CHEBI:29108"/>
    </cofactor>
    <text evidence="15">Binds 1 Ca(2+) ion per subunit.</text>
</comment>
<dbReference type="InterPro" id="IPR015366">
    <property type="entry name" value="S53_propep"/>
</dbReference>
<keyword evidence="6 15" id="KW-0645">Protease</keyword>
<keyword evidence="8 17" id="KW-0732">Signal</keyword>
<evidence type="ECO:0000259" key="18">
    <source>
        <dbReference type="PROSITE" id="PS51695"/>
    </source>
</evidence>
<comment type="function">
    <text evidence="2">Secreted tripeptidyl-peptidase which degrades proteins at acidic pHs and is involved in virulence.</text>
</comment>
<keyword evidence="9 15" id="KW-0378">Hydrolase</keyword>
<reference evidence="19" key="1">
    <citation type="submission" date="2023-06" db="EMBL/GenBank/DDBJ databases">
        <title>Genome-scale phylogeny and comparative genomics of the fungal order Sordariales.</title>
        <authorList>
            <consortium name="Lawrence Berkeley National Laboratory"/>
            <person name="Hensen N."/>
            <person name="Bonometti L."/>
            <person name="Westerberg I."/>
            <person name="Brannstrom I.O."/>
            <person name="Guillou S."/>
            <person name="Cros-Aarteil S."/>
            <person name="Calhoun S."/>
            <person name="Haridas S."/>
            <person name="Kuo A."/>
            <person name="Mondo S."/>
            <person name="Pangilinan J."/>
            <person name="Riley R."/>
            <person name="LaButti K."/>
            <person name="Andreopoulos B."/>
            <person name="Lipzen A."/>
            <person name="Chen C."/>
            <person name="Yanf M."/>
            <person name="Daum C."/>
            <person name="Ng V."/>
            <person name="Clum A."/>
            <person name="Steindorff A."/>
            <person name="Ohm R."/>
            <person name="Martin F."/>
            <person name="Silar P."/>
            <person name="Natvig D."/>
            <person name="Lalanne C."/>
            <person name="Gautier V."/>
            <person name="Ament-velasquez S.L."/>
            <person name="Kruys A."/>
            <person name="Hutchinson M.I."/>
            <person name="Powell A.J."/>
            <person name="Barry K."/>
            <person name="Miller A.N."/>
            <person name="Grigoriev I.V."/>
            <person name="Debuchy R."/>
            <person name="Gladieux P."/>
            <person name="Thoren M.H."/>
            <person name="Johannesson H."/>
        </authorList>
    </citation>
    <scope>NUCLEOTIDE SEQUENCE</scope>
    <source>
        <strain evidence="19">SMH3391-2</strain>
    </source>
</reference>
<dbReference type="GO" id="GO:0008240">
    <property type="term" value="F:tripeptidyl-peptidase activity"/>
    <property type="evidence" value="ECO:0007669"/>
    <property type="project" value="UniProtKB-EC"/>
</dbReference>
<keyword evidence="14" id="KW-0325">Glycoprotein</keyword>
<keyword evidence="11 15" id="KW-0106">Calcium</keyword>
<dbReference type="Proteomes" id="UP001174934">
    <property type="component" value="Unassembled WGS sequence"/>
</dbReference>
<keyword evidence="20" id="KW-1185">Reference proteome</keyword>
<evidence type="ECO:0000256" key="13">
    <source>
        <dbReference type="ARBA" id="ARBA00023145"/>
    </source>
</evidence>
<keyword evidence="5" id="KW-0964">Secreted</keyword>
<feature type="active site" description="Charge relay system" evidence="15">
    <location>
        <position position="301"/>
    </location>
</feature>
<feature type="region of interest" description="Disordered" evidence="16">
    <location>
        <begin position="190"/>
        <end position="214"/>
    </location>
</feature>
<dbReference type="CDD" id="cd11377">
    <property type="entry name" value="Pro-peptidase_S53"/>
    <property type="match status" value="1"/>
</dbReference>
<dbReference type="EMBL" id="JAULSR010000004">
    <property type="protein sequence ID" value="KAK0621825.1"/>
    <property type="molecule type" value="Genomic_DNA"/>
</dbReference>
<dbReference type="EC" id="3.4.14.10" evidence="4"/>